<evidence type="ECO:0000256" key="10">
    <source>
        <dbReference type="SAM" id="Phobius"/>
    </source>
</evidence>
<evidence type="ECO:0000256" key="8">
    <source>
        <dbReference type="ARBA" id="ARBA00022989"/>
    </source>
</evidence>
<proteinExistence type="inferred from homology"/>
<comment type="caution">
    <text evidence="11">The sequence shown here is derived from an EMBL/GenBank/DDBJ whole genome shotgun (WGS) entry which is preliminary data.</text>
</comment>
<evidence type="ECO:0000313" key="11">
    <source>
        <dbReference type="EMBL" id="MDP4535616.1"/>
    </source>
</evidence>
<dbReference type="NCBIfam" id="TIGR02532">
    <property type="entry name" value="IV_pilin_GFxxxE"/>
    <property type="match status" value="1"/>
</dbReference>
<dbReference type="PANTHER" id="PTHR39583">
    <property type="entry name" value="TYPE II SECRETION SYSTEM PROTEIN J-RELATED"/>
    <property type="match status" value="1"/>
</dbReference>
<comment type="subcellular location">
    <subcellularLocation>
        <location evidence="1">Cell inner membrane</location>
        <topology evidence="1">Single-pass membrane protein</topology>
    </subcellularLocation>
</comment>
<feature type="transmembrane region" description="Helical" evidence="10">
    <location>
        <begin position="21"/>
        <end position="39"/>
    </location>
</feature>
<evidence type="ECO:0000256" key="7">
    <source>
        <dbReference type="ARBA" id="ARBA00022692"/>
    </source>
</evidence>
<reference evidence="11 12" key="1">
    <citation type="submission" date="2023-08" db="EMBL/GenBank/DDBJ databases">
        <authorList>
            <person name="Joshi A."/>
            <person name="Thite S."/>
        </authorList>
    </citation>
    <scope>NUCLEOTIDE SEQUENCE [LARGE SCALE GENOMIC DNA]</scope>
    <source>
        <strain evidence="11 12">AC40</strain>
    </source>
</reference>
<dbReference type="Gene3D" id="3.10.610.10">
    <property type="entry name" value="GSPII I/J protein-like"/>
    <property type="match status" value="1"/>
</dbReference>
<dbReference type="PANTHER" id="PTHR39583:SF2">
    <property type="entry name" value="TYPE II SECRETION SYSTEM PROTEIN J"/>
    <property type="match status" value="1"/>
</dbReference>
<dbReference type="InterPro" id="IPR010055">
    <property type="entry name" value="T2SS_protein-GspJ"/>
</dbReference>
<dbReference type="EMBL" id="JAUZVZ010000006">
    <property type="protein sequence ID" value="MDP4535616.1"/>
    <property type="molecule type" value="Genomic_DNA"/>
</dbReference>
<evidence type="ECO:0000256" key="6">
    <source>
        <dbReference type="ARBA" id="ARBA00022519"/>
    </source>
</evidence>
<keyword evidence="9 10" id="KW-0472">Membrane</keyword>
<evidence type="ECO:0000256" key="3">
    <source>
        <dbReference type="ARBA" id="ARBA00021539"/>
    </source>
</evidence>
<keyword evidence="8 10" id="KW-1133">Transmembrane helix</keyword>
<dbReference type="RefSeq" id="WP_305892883.1">
    <property type="nucleotide sequence ID" value="NZ_JAUZVZ010000006.1"/>
</dbReference>
<dbReference type="Proteomes" id="UP001231616">
    <property type="component" value="Unassembled WGS sequence"/>
</dbReference>
<evidence type="ECO:0000256" key="4">
    <source>
        <dbReference type="ARBA" id="ARBA00022475"/>
    </source>
</evidence>
<dbReference type="SUPFAM" id="SSF54523">
    <property type="entry name" value="Pili subunits"/>
    <property type="match status" value="1"/>
</dbReference>
<organism evidence="11 12">
    <name type="scientific">Alkalimonas collagenimarina</name>
    <dbReference type="NCBI Taxonomy" id="400390"/>
    <lineage>
        <taxon>Bacteria</taxon>
        <taxon>Pseudomonadati</taxon>
        <taxon>Pseudomonadota</taxon>
        <taxon>Gammaproteobacteria</taxon>
        <taxon>Alkalimonas</taxon>
    </lineage>
</organism>
<dbReference type="InterPro" id="IPR012902">
    <property type="entry name" value="N_methyl_site"/>
</dbReference>
<dbReference type="Pfam" id="PF07963">
    <property type="entry name" value="N_methyl"/>
    <property type="match status" value="1"/>
</dbReference>
<keyword evidence="5" id="KW-0488">Methylation</keyword>
<name>A0ABT9GX42_9GAMM</name>
<dbReference type="Gene3D" id="2.10.70.20">
    <property type="entry name" value="gspk-gspi-gspj complex like domains"/>
    <property type="match status" value="1"/>
</dbReference>
<keyword evidence="12" id="KW-1185">Reference proteome</keyword>
<comment type="similarity">
    <text evidence="2">Belongs to the GSP J family.</text>
</comment>
<evidence type="ECO:0000256" key="9">
    <source>
        <dbReference type="ARBA" id="ARBA00023136"/>
    </source>
</evidence>
<dbReference type="NCBIfam" id="TIGR01711">
    <property type="entry name" value="gspJ"/>
    <property type="match status" value="1"/>
</dbReference>
<accession>A0ABT9GX42</accession>
<evidence type="ECO:0000313" key="12">
    <source>
        <dbReference type="Proteomes" id="UP001231616"/>
    </source>
</evidence>
<protein>
    <recommendedName>
        <fullName evidence="3">Type II secretion system protein J</fullName>
    </recommendedName>
</protein>
<keyword evidence="6" id="KW-0997">Cell inner membrane</keyword>
<evidence type="ECO:0000256" key="1">
    <source>
        <dbReference type="ARBA" id="ARBA00004377"/>
    </source>
</evidence>
<dbReference type="Pfam" id="PF11612">
    <property type="entry name" value="T2SSJ"/>
    <property type="match status" value="1"/>
</dbReference>
<dbReference type="InterPro" id="IPR045584">
    <property type="entry name" value="Pilin-like"/>
</dbReference>
<gene>
    <name evidence="11" type="primary">gspJ</name>
    <name evidence="11" type="ORF">Q3O60_05415</name>
</gene>
<evidence type="ECO:0000256" key="5">
    <source>
        <dbReference type="ARBA" id="ARBA00022481"/>
    </source>
</evidence>
<keyword evidence="7 10" id="KW-0812">Transmembrane</keyword>
<keyword evidence="4" id="KW-1003">Cell membrane</keyword>
<dbReference type="InterPro" id="IPR051621">
    <property type="entry name" value="T2SS_protein_J"/>
</dbReference>
<sequence>MRIKVRACGLKRIDGFTFIEMLLAVAIFAMVGLASFAVLNSVTEGDRLSQQAAERLQKLQFALMVMERDLMQISLRHVRIQGEAAQKERFWGGRFLLESEDGALGFARHGWRNPGMVLPRSELQLLGYRLQEEQLQRLFTLYPDAITGTEPRVQVLLEDIAELEFGFLQGEAWEDSWRDASWPQAVRIRLTHNELGLIEKVVLLPNENATAGEQIR</sequence>
<evidence type="ECO:0000256" key="2">
    <source>
        <dbReference type="ARBA" id="ARBA00011084"/>
    </source>
</evidence>